<evidence type="ECO:0000256" key="3">
    <source>
        <dbReference type="ARBA" id="ARBA00022842"/>
    </source>
</evidence>
<dbReference type="Proteomes" id="UP000094378">
    <property type="component" value="Chromosome"/>
</dbReference>
<dbReference type="AlphaFoldDB" id="A0A1B3SL31"/>
<sequence length="106" mass="12245">MKNIGIDIVQVNRIKLDKDFIARILHKDEFEFFNNIVDESEKIRFVAGRWAVKEAIFKVIDENISPKNISIGYKNKKPIILNDNLQNIIISISHEKDYAVAVALSF</sequence>
<dbReference type="GO" id="GO:0008897">
    <property type="term" value="F:holo-[acyl-carrier-protein] synthase activity"/>
    <property type="evidence" value="ECO:0007669"/>
    <property type="project" value="InterPro"/>
</dbReference>
<protein>
    <submittedName>
        <fullName evidence="5">Holo-[acyl-carrier-protein] synthase</fullName>
    </submittedName>
</protein>
<dbReference type="PATRIC" id="fig|216938.3.peg.712"/>
<dbReference type="STRING" id="216938.SHELI_v1c06990"/>
<feature type="domain" description="4'-phosphopantetheinyl transferase" evidence="4">
    <location>
        <begin position="4"/>
        <end position="103"/>
    </location>
</feature>
<dbReference type="NCBIfam" id="TIGR00556">
    <property type="entry name" value="pantethn_trn"/>
    <property type="match status" value="1"/>
</dbReference>
<dbReference type="InterPro" id="IPR037143">
    <property type="entry name" value="4-PPantetheinyl_Trfase_dom_sf"/>
</dbReference>
<keyword evidence="2" id="KW-0479">Metal-binding</keyword>
<dbReference type="InterPro" id="IPR004568">
    <property type="entry name" value="Ppantetheine-prot_Trfase_dom"/>
</dbReference>
<accession>A0A1B3SL31</accession>
<evidence type="ECO:0000313" key="5">
    <source>
        <dbReference type="EMBL" id="AOG60648.1"/>
    </source>
</evidence>
<evidence type="ECO:0000256" key="1">
    <source>
        <dbReference type="ARBA" id="ARBA00022679"/>
    </source>
</evidence>
<keyword evidence="6" id="KW-1185">Reference proteome</keyword>
<dbReference type="SUPFAM" id="SSF56214">
    <property type="entry name" value="4'-phosphopantetheinyl transferase"/>
    <property type="match status" value="1"/>
</dbReference>
<dbReference type="EMBL" id="CP017015">
    <property type="protein sequence ID" value="AOG60648.1"/>
    <property type="molecule type" value="Genomic_DNA"/>
</dbReference>
<dbReference type="RefSeq" id="WP_069116746.1">
    <property type="nucleotide sequence ID" value="NZ_CP017015.1"/>
</dbReference>
<evidence type="ECO:0000259" key="4">
    <source>
        <dbReference type="Pfam" id="PF01648"/>
    </source>
</evidence>
<evidence type="ECO:0000256" key="2">
    <source>
        <dbReference type="ARBA" id="ARBA00022723"/>
    </source>
</evidence>
<dbReference type="Pfam" id="PF01648">
    <property type="entry name" value="ACPS"/>
    <property type="match status" value="1"/>
</dbReference>
<evidence type="ECO:0000313" key="6">
    <source>
        <dbReference type="Proteomes" id="UP000094378"/>
    </source>
</evidence>
<keyword evidence="1" id="KW-0808">Transferase</keyword>
<reference evidence="5 6" key="1">
    <citation type="submission" date="2016-08" db="EMBL/GenBank/DDBJ databases">
        <title>Complete genome sequence of Spiroplasma helicoides TABS-2 (DSM 22551).</title>
        <authorList>
            <person name="Shen W.-Y."/>
            <person name="Lo W.-S."/>
            <person name="Lai Y.-C."/>
            <person name="Kuo C.-H."/>
        </authorList>
    </citation>
    <scope>NUCLEOTIDE SEQUENCE [LARGE SCALE GENOMIC DNA]</scope>
    <source>
        <strain evidence="5 6">TABS-2</strain>
    </source>
</reference>
<name>A0A1B3SL31_9MOLU</name>
<dbReference type="OrthoDB" id="389495at2"/>
<dbReference type="KEGG" id="shj:SHELI_v1c06990"/>
<dbReference type="InterPro" id="IPR008278">
    <property type="entry name" value="4-PPantetheinyl_Trfase_dom"/>
</dbReference>
<organism evidence="5 6">
    <name type="scientific">Spiroplasma helicoides</name>
    <dbReference type="NCBI Taxonomy" id="216938"/>
    <lineage>
        <taxon>Bacteria</taxon>
        <taxon>Bacillati</taxon>
        <taxon>Mycoplasmatota</taxon>
        <taxon>Mollicutes</taxon>
        <taxon>Entomoplasmatales</taxon>
        <taxon>Spiroplasmataceae</taxon>
        <taxon>Spiroplasma</taxon>
    </lineage>
</organism>
<dbReference type="GO" id="GO:0006633">
    <property type="term" value="P:fatty acid biosynthetic process"/>
    <property type="evidence" value="ECO:0007669"/>
    <property type="project" value="InterPro"/>
</dbReference>
<dbReference type="Gene3D" id="3.90.470.20">
    <property type="entry name" value="4'-phosphopantetheinyl transferase domain"/>
    <property type="match status" value="1"/>
</dbReference>
<proteinExistence type="predicted"/>
<keyword evidence="3" id="KW-0460">Magnesium</keyword>
<gene>
    <name evidence="5" type="primary">acpS</name>
    <name evidence="5" type="ORF">SHELI_v1c06990</name>
</gene>
<dbReference type="GO" id="GO:0000287">
    <property type="term" value="F:magnesium ion binding"/>
    <property type="evidence" value="ECO:0007669"/>
    <property type="project" value="InterPro"/>
</dbReference>